<dbReference type="PANTHER" id="PTHR31113:SF2">
    <property type="entry name" value="OS04G0423200 PROTEIN"/>
    <property type="match status" value="1"/>
</dbReference>
<proteinExistence type="inferred from homology"/>
<evidence type="ECO:0000256" key="3">
    <source>
        <dbReference type="ARBA" id="ARBA00022692"/>
    </source>
</evidence>
<sequence length="441" mass="49184">MSSQDLIDLAQAASGDCSIAAALGNISVGEARDSVAGTKAPGKKCGISTPPPAFADSRAGQVIISKEQQQVAPMSASLKPTHVWSAVSRWLRWQGGDDNVAETSVVLDVEQEYQRAIRTDSYVEFAERVAVARLNRETGTSAQGSVSPMPRSFERLAATLLEPEEDKILALLTTNKELGKIPEIHQLVSEYLEESRKSSALWASLLKSIQSSRDRCQEIGGILKSQTSDQEILRELCSIDEGENLFSVAVVQQFQPLHDHCLGMQKKLDKIRKKVGKKLRLTRACLKVSTVILSIGCFIVLLVTTLALFLAVAALVVGCKVFTFPIGYVVRRLNLRKRKKLNALERQWRQVEAVSQGTFVVVQDLDTTRRLVMRLGSEIDFTNKAVAFSIRYREDRSMLSQSLERLRRNQMILSQLLDDLEVNIYLSFMSINNTRREVCRQ</sequence>
<dbReference type="KEGG" id="smo:SELMODRAFT_402070"/>
<dbReference type="GO" id="GO:0016020">
    <property type="term" value="C:membrane"/>
    <property type="evidence" value="ECO:0007669"/>
    <property type="project" value="UniProtKB-SubCell"/>
</dbReference>
<dbReference type="InterPro" id="IPR007749">
    <property type="entry name" value="DUF677"/>
</dbReference>
<dbReference type="Gramene" id="EFJ38282">
    <property type="protein sequence ID" value="EFJ38282"/>
    <property type="gene ID" value="SELMODRAFT_402070"/>
</dbReference>
<evidence type="ECO:0000256" key="1">
    <source>
        <dbReference type="ARBA" id="ARBA00004370"/>
    </source>
</evidence>
<evidence type="ECO:0000256" key="6">
    <source>
        <dbReference type="SAM" id="Phobius"/>
    </source>
</evidence>
<dbReference type="Pfam" id="PF05055">
    <property type="entry name" value="DUF677"/>
    <property type="match status" value="1"/>
</dbReference>
<dbReference type="AlphaFoldDB" id="D8QPH4"/>
<keyword evidence="8" id="KW-1185">Reference proteome</keyword>
<dbReference type="STRING" id="88036.D8QPH4"/>
<evidence type="ECO:0000256" key="5">
    <source>
        <dbReference type="ARBA" id="ARBA00023136"/>
    </source>
</evidence>
<evidence type="ECO:0000313" key="8">
    <source>
        <dbReference type="Proteomes" id="UP000001514"/>
    </source>
</evidence>
<dbReference type="FunCoup" id="D8QPH4">
    <property type="interactions" value="83"/>
</dbReference>
<feature type="transmembrane region" description="Helical" evidence="6">
    <location>
        <begin position="284"/>
        <end position="303"/>
    </location>
</feature>
<dbReference type="OrthoDB" id="776561at2759"/>
<comment type="similarity">
    <text evidence="2">Belongs to the UPF0496 family.</text>
</comment>
<keyword evidence="5 6" id="KW-0472">Membrane</keyword>
<protein>
    <submittedName>
        <fullName evidence="7">Uncharacterized protein</fullName>
    </submittedName>
</protein>
<gene>
    <name evidence="7" type="ORF">SELMODRAFT_402070</name>
</gene>
<organism evidence="8">
    <name type="scientific">Selaginella moellendorffii</name>
    <name type="common">Spikemoss</name>
    <dbReference type="NCBI Taxonomy" id="88036"/>
    <lineage>
        <taxon>Eukaryota</taxon>
        <taxon>Viridiplantae</taxon>
        <taxon>Streptophyta</taxon>
        <taxon>Embryophyta</taxon>
        <taxon>Tracheophyta</taxon>
        <taxon>Lycopodiopsida</taxon>
        <taxon>Selaginellales</taxon>
        <taxon>Selaginellaceae</taxon>
        <taxon>Selaginella</taxon>
    </lineage>
</organism>
<comment type="subcellular location">
    <subcellularLocation>
        <location evidence="1">Membrane</location>
    </subcellularLocation>
</comment>
<evidence type="ECO:0000256" key="2">
    <source>
        <dbReference type="ARBA" id="ARBA00009074"/>
    </source>
</evidence>
<evidence type="ECO:0000256" key="4">
    <source>
        <dbReference type="ARBA" id="ARBA00022989"/>
    </source>
</evidence>
<name>D8QPH4_SELML</name>
<evidence type="ECO:0000313" key="7">
    <source>
        <dbReference type="EMBL" id="EFJ38282.1"/>
    </source>
</evidence>
<dbReference type="Proteomes" id="UP000001514">
    <property type="component" value="Unassembled WGS sequence"/>
</dbReference>
<keyword evidence="3 6" id="KW-0812">Transmembrane</keyword>
<dbReference type="InParanoid" id="D8QPH4"/>
<accession>D8QPH4</accession>
<keyword evidence="4 6" id="KW-1133">Transmembrane helix</keyword>
<dbReference type="HOGENOM" id="CLU_621735_0_0_1"/>
<dbReference type="eggNOG" id="ENOG502QU17">
    <property type="taxonomic scope" value="Eukaryota"/>
</dbReference>
<feature type="transmembrane region" description="Helical" evidence="6">
    <location>
        <begin position="309"/>
        <end position="330"/>
    </location>
</feature>
<dbReference type="EMBL" id="GL377565">
    <property type="protein sequence ID" value="EFJ38282.1"/>
    <property type="molecule type" value="Genomic_DNA"/>
</dbReference>
<reference evidence="7 8" key="1">
    <citation type="journal article" date="2011" name="Science">
        <title>The Selaginella genome identifies genetic changes associated with the evolution of vascular plants.</title>
        <authorList>
            <person name="Banks J.A."/>
            <person name="Nishiyama T."/>
            <person name="Hasebe M."/>
            <person name="Bowman J.L."/>
            <person name="Gribskov M."/>
            <person name="dePamphilis C."/>
            <person name="Albert V.A."/>
            <person name="Aono N."/>
            <person name="Aoyama T."/>
            <person name="Ambrose B.A."/>
            <person name="Ashton N.W."/>
            <person name="Axtell M.J."/>
            <person name="Barker E."/>
            <person name="Barker M.S."/>
            <person name="Bennetzen J.L."/>
            <person name="Bonawitz N.D."/>
            <person name="Chapple C."/>
            <person name="Cheng C."/>
            <person name="Correa L.G."/>
            <person name="Dacre M."/>
            <person name="DeBarry J."/>
            <person name="Dreyer I."/>
            <person name="Elias M."/>
            <person name="Engstrom E.M."/>
            <person name="Estelle M."/>
            <person name="Feng L."/>
            <person name="Finet C."/>
            <person name="Floyd S.K."/>
            <person name="Frommer W.B."/>
            <person name="Fujita T."/>
            <person name="Gramzow L."/>
            <person name="Gutensohn M."/>
            <person name="Harholt J."/>
            <person name="Hattori M."/>
            <person name="Heyl A."/>
            <person name="Hirai T."/>
            <person name="Hiwatashi Y."/>
            <person name="Ishikawa M."/>
            <person name="Iwata M."/>
            <person name="Karol K.G."/>
            <person name="Koehler B."/>
            <person name="Kolukisaoglu U."/>
            <person name="Kubo M."/>
            <person name="Kurata T."/>
            <person name="Lalonde S."/>
            <person name="Li K."/>
            <person name="Li Y."/>
            <person name="Litt A."/>
            <person name="Lyons E."/>
            <person name="Manning G."/>
            <person name="Maruyama T."/>
            <person name="Michael T.P."/>
            <person name="Mikami K."/>
            <person name="Miyazaki S."/>
            <person name="Morinaga S."/>
            <person name="Murata T."/>
            <person name="Mueller-Roeber B."/>
            <person name="Nelson D.R."/>
            <person name="Obara M."/>
            <person name="Oguri Y."/>
            <person name="Olmstead R.G."/>
            <person name="Onodera N."/>
            <person name="Petersen B.L."/>
            <person name="Pils B."/>
            <person name="Prigge M."/>
            <person name="Rensing S.A."/>
            <person name="Riano-Pachon D.M."/>
            <person name="Roberts A.W."/>
            <person name="Sato Y."/>
            <person name="Scheller H.V."/>
            <person name="Schulz B."/>
            <person name="Schulz C."/>
            <person name="Shakirov E.V."/>
            <person name="Shibagaki N."/>
            <person name="Shinohara N."/>
            <person name="Shippen D.E."/>
            <person name="Soerensen I."/>
            <person name="Sotooka R."/>
            <person name="Sugimoto N."/>
            <person name="Sugita M."/>
            <person name="Sumikawa N."/>
            <person name="Tanurdzic M."/>
            <person name="Theissen G."/>
            <person name="Ulvskov P."/>
            <person name="Wakazuki S."/>
            <person name="Weng J.K."/>
            <person name="Willats W.W."/>
            <person name="Wipf D."/>
            <person name="Wolf P.G."/>
            <person name="Yang L."/>
            <person name="Zimmer A.D."/>
            <person name="Zhu Q."/>
            <person name="Mitros T."/>
            <person name="Hellsten U."/>
            <person name="Loque D."/>
            <person name="Otillar R."/>
            <person name="Salamov A."/>
            <person name="Schmutz J."/>
            <person name="Shapiro H."/>
            <person name="Lindquist E."/>
            <person name="Lucas S."/>
            <person name="Rokhsar D."/>
            <person name="Grigoriev I.V."/>
        </authorList>
    </citation>
    <scope>NUCLEOTIDE SEQUENCE [LARGE SCALE GENOMIC DNA]</scope>
</reference>
<dbReference type="PANTHER" id="PTHR31113">
    <property type="entry name" value="UPF0496 PROTEIN 3-RELATED"/>
    <property type="match status" value="1"/>
</dbReference>